<sequence length="522" mass="58303">MMFNKLLACLSLSVIIGLFRVQGQSQTRCSSTVLRREVRSLSRSDWQRVTRTVTTMYNNGWFHWFSFIHNQQFANIHNVANFLPFHRRFVVEFELVGKTIDPNFAVPFWDATIDFANPAGSPVLTGNFIGGNGVLRGSTRCITNGFENGWIMRYPNNRCLSRNFNGNNGRINPWHSPESVTSVIQTSQNFQAFASAIELGIHADVHNGIGGDMSTGFSPNDFAFMLHHSNIDRIWTQWQNLNQGRNTNAYGGTNRNGSGARLSDNLPVFGETVQSVMRVGYGRNCYSYANSGARSSNRKRQESNQSNVNLQGSVLVNSTVIDIMLSIPDMSLATSLSQSAIRRFYPKLLEPETSIYDVALPNYVSINSLNYARKRRRYPNARLNRGGRNGRNRGRNSRWRIYNNGRTPKPLIATTLSGSLVLTSNKIDLKNNVPVNATALASPDSQPAVGASDDYNQSSKNALVGANSGQIIDAPAIPYPAKLSKMFLDMHKYDYELYNKLHAAQVLLVDTLNNEGYVSPYL</sequence>
<keyword evidence="1" id="KW-0479">Metal-binding</keyword>
<dbReference type="AlphaFoldDB" id="A0A1R1Y072"/>
<feature type="signal peptide" evidence="4">
    <location>
        <begin position="1"/>
        <end position="23"/>
    </location>
</feature>
<feature type="chain" id="PRO_5012232672" evidence="4">
    <location>
        <begin position="24"/>
        <end position="522"/>
    </location>
</feature>
<evidence type="ECO:0000256" key="2">
    <source>
        <dbReference type="ARBA" id="ARBA00023008"/>
    </source>
</evidence>
<dbReference type="GO" id="GO:0016491">
    <property type="term" value="F:oxidoreductase activity"/>
    <property type="evidence" value="ECO:0007669"/>
    <property type="project" value="InterPro"/>
</dbReference>
<reference evidence="6 7" key="1">
    <citation type="submission" date="2017-01" db="EMBL/GenBank/DDBJ databases">
        <authorList>
            <person name="Mah S.A."/>
            <person name="Swanson W.J."/>
            <person name="Moy G.W."/>
            <person name="Vacquier V.D."/>
        </authorList>
    </citation>
    <scope>NUCLEOTIDE SEQUENCE [LARGE SCALE GENOMIC DNA]</scope>
    <source>
        <strain evidence="6 7">GSMNP</strain>
    </source>
</reference>
<comment type="caution">
    <text evidence="6">The sequence shown here is derived from an EMBL/GenBank/DDBJ whole genome shotgun (WGS) entry which is preliminary data.</text>
</comment>
<keyword evidence="4" id="KW-0732">Signal</keyword>
<protein>
    <submittedName>
        <fullName evidence="6">Tyrosinase</fullName>
    </submittedName>
</protein>
<organism evidence="6 7">
    <name type="scientific">Smittium culicis</name>
    <dbReference type="NCBI Taxonomy" id="133412"/>
    <lineage>
        <taxon>Eukaryota</taxon>
        <taxon>Fungi</taxon>
        <taxon>Fungi incertae sedis</taxon>
        <taxon>Zoopagomycota</taxon>
        <taxon>Kickxellomycotina</taxon>
        <taxon>Harpellomycetes</taxon>
        <taxon>Harpellales</taxon>
        <taxon>Legeriomycetaceae</taxon>
        <taxon>Smittium</taxon>
    </lineage>
</organism>
<proteinExistence type="predicted"/>
<dbReference type="GO" id="GO:0046872">
    <property type="term" value="F:metal ion binding"/>
    <property type="evidence" value="ECO:0007669"/>
    <property type="project" value="UniProtKB-KW"/>
</dbReference>
<feature type="domain" description="Tyrosinase copper-binding" evidence="5">
    <location>
        <begin position="77"/>
        <end position="94"/>
    </location>
</feature>
<dbReference type="OrthoDB" id="6132182at2759"/>
<dbReference type="SUPFAM" id="SSF48056">
    <property type="entry name" value="Di-copper centre-containing domain"/>
    <property type="match status" value="1"/>
</dbReference>
<dbReference type="PROSITE" id="PS00497">
    <property type="entry name" value="TYROSINASE_1"/>
    <property type="match status" value="1"/>
</dbReference>
<dbReference type="InterPro" id="IPR002227">
    <property type="entry name" value="Tyrosinase_Cu-bd"/>
</dbReference>
<dbReference type="PANTHER" id="PTHR11474">
    <property type="entry name" value="TYROSINASE FAMILY MEMBER"/>
    <property type="match status" value="1"/>
</dbReference>
<dbReference type="STRING" id="133412.A0A1R1Y072"/>
<dbReference type="Pfam" id="PF00264">
    <property type="entry name" value="Tyrosinase"/>
    <property type="match status" value="1"/>
</dbReference>
<evidence type="ECO:0000256" key="1">
    <source>
        <dbReference type="ARBA" id="ARBA00022723"/>
    </source>
</evidence>
<dbReference type="PANTHER" id="PTHR11474:SF126">
    <property type="entry name" value="TYROSINASE-LIKE PROTEIN TYR-1-RELATED"/>
    <property type="match status" value="1"/>
</dbReference>
<dbReference type="InterPro" id="IPR050316">
    <property type="entry name" value="Tyrosinase/Hemocyanin"/>
</dbReference>
<dbReference type="PRINTS" id="PR00092">
    <property type="entry name" value="TYROSINASE"/>
</dbReference>
<dbReference type="Gene3D" id="1.10.1280.10">
    <property type="entry name" value="Di-copper center containing domain from catechol oxidase"/>
    <property type="match status" value="1"/>
</dbReference>
<gene>
    <name evidence="6" type="ORF">AYI70_g4229</name>
</gene>
<feature type="compositionally biased region" description="Basic residues" evidence="3">
    <location>
        <begin position="388"/>
        <end position="398"/>
    </location>
</feature>
<evidence type="ECO:0000313" key="6">
    <source>
        <dbReference type="EMBL" id="OMJ20255.1"/>
    </source>
</evidence>
<dbReference type="InterPro" id="IPR008922">
    <property type="entry name" value="Di-copper_centre_dom_sf"/>
</dbReference>
<keyword evidence="2" id="KW-0186">Copper</keyword>
<feature type="region of interest" description="Disordered" evidence="3">
    <location>
        <begin position="381"/>
        <end position="401"/>
    </location>
</feature>
<evidence type="ECO:0000313" key="7">
    <source>
        <dbReference type="Proteomes" id="UP000187283"/>
    </source>
</evidence>
<dbReference type="EMBL" id="LSSN01001289">
    <property type="protein sequence ID" value="OMJ20255.1"/>
    <property type="molecule type" value="Genomic_DNA"/>
</dbReference>
<evidence type="ECO:0000256" key="4">
    <source>
        <dbReference type="SAM" id="SignalP"/>
    </source>
</evidence>
<keyword evidence="7" id="KW-1185">Reference proteome</keyword>
<name>A0A1R1Y072_9FUNG</name>
<accession>A0A1R1Y072</accession>
<dbReference type="Proteomes" id="UP000187283">
    <property type="component" value="Unassembled WGS sequence"/>
</dbReference>
<evidence type="ECO:0000259" key="5">
    <source>
        <dbReference type="PROSITE" id="PS00497"/>
    </source>
</evidence>
<evidence type="ECO:0000256" key="3">
    <source>
        <dbReference type="SAM" id="MobiDB-lite"/>
    </source>
</evidence>